<evidence type="ECO:0000256" key="1">
    <source>
        <dbReference type="SAM" id="MobiDB-lite"/>
    </source>
</evidence>
<accession>A0A7S2PCR1</accession>
<proteinExistence type="predicted"/>
<sequence>MSARWAPTARPSHDEAPTSITQPGRASKRHHFLWGSAAAAKPEAFACTVVPCAGVGDSGDFSELRLSTYTERPARRNPMESSSCWVGLLHGARWEPRRRMPFTDPVSAICLPSEVSKRKQRLRRG</sequence>
<gene>
    <name evidence="2" type="ORF">BRAN1462_LOCUS34410</name>
</gene>
<feature type="region of interest" description="Disordered" evidence="1">
    <location>
        <begin position="1"/>
        <end position="27"/>
    </location>
</feature>
<name>A0A7S2PCR1_9DINO</name>
<dbReference type="AlphaFoldDB" id="A0A7S2PCR1"/>
<dbReference type="EMBL" id="HBGW01054227">
    <property type="protein sequence ID" value="CAD9590569.1"/>
    <property type="molecule type" value="Transcribed_RNA"/>
</dbReference>
<organism evidence="2">
    <name type="scientific">Zooxanthella nutricula</name>
    <dbReference type="NCBI Taxonomy" id="1333877"/>
    <lineage>
        <taxon>Eukaryota</taxon>
        <taxon>Sar</taxon>
        <taxon>Alveolata</taxon>
        <taxon>Dinophyceae</taxon>
        <taxon>Peridiniales</taxon>
        <taxon>Peridiniales incertae sedis</taxon>
        <taxon>Zooxanthella</taxon>
    </lineage>
</organism>
<reference evidence="2" key="1">
    <citation type="submission" date="2021-01" db="EMBL/GenBank/DDBJ databases">
        <authorList>
            <person name="Corre E."/>
            <person name="Pelletier E."/>
            <person name="Niang G."/>
            <person name="Scheremetjew M."/>
            <person name="Finn R."/>
            <person name="Kale V."/>
            <person name="Holt S."/>
            <person name="Cochrane G."/>
            <person name="Meng A."/>
            <person name="Brown T."/>
            <person name="Cohen L."/>
        </authorList>
    </citation>
    <scope>NUCLEOTIDE SEQUENCE</scope>
    <source>
        <strain evidence="2">RCC3387</strain>
    </source>
</reference>
<evidence type="ECO:0000313" key="2">
    <source>
        <dbReference type="EMBL" id="CAD9590569.1"/>
    </source>
</evidence>
<protein>
    <submittedName>
        <fullName evidence="2">Uncharacterized protein</fullName>
    </submittedName>
</protein>